<dbReference type="InterPro" id="IPR001638">
    <property type="entry name" value="Solute-binding_3/MltF_N"/>
</dbReference>
<comment type="similarity">
    <text evidence="1">Belongs to the bacterial solute-binding protein 3 family.</text>
</comment>
<dbReference type="OrthoDB" id="9149558at2"/>
<evidence type="ECO:0000256" key="2">
    <source>
        <dbReference type="ARBA" id="ARBA00022448"/>
    </source>
</evidence>
<dbReference type="Gene3D" id="3.40.190.10">
    <property type="entry name" value="Periplasmic binding protein-like II"/>
    <property type="match status" value="2"/>
</dbReference>
<dbReference type="RefSeq" id="WP_150435524.1">
    <property type="nucleotide sequence ID" value="NZ_VYKJ01000006.1"/>
</dbReference>
<comment type="caution">
    <text evidence="5">The sequence shown here is derived from an EMBL/GenBank/DDBJ whole genome shotgun (WGS) entry which is preliminary data.</text>
</comment>
<evidence type="ECO:0000313" key="6">
    <source>
        <dbReference type="Proteomes" id="UP000335415"/>
    </source>
</evidence>
<evidence type="ECO:0000313" key="5">
    <source>
        <dbReference type="EMBL" id="KAA8999380.1"/>
    </source>
</evidence>
<dbReference type="SUPFAM" id="SSF53850">
    <property type="entry name" value="Periplasmic binding protein-like II"/>
    <property type="match status" value="1"/>
</dbReference>
<dbReference type="GO" id="GO:0030288">
    <property type="term" value="C:outer membrane-bounded periplasmic space"/>
    <property type="evidence" value="ECO:0007669"/>
    <property type="project" value="TreeGrafter"/>
</dbReference>
<dbReference type="PANTHER" id="PTHR30085:SF2">
    <property type="entry name" value="GLUTAMATE_ASPARTATE IMPORT SOLUTE-BINDING PROTEIN"/>
    <property type="match status" value="1"/>
</dbReference>
<evidence type="ECO:0000259" key="4">
    <source>
        <dbReference type="SMART" id="SM00062"/>
    </source>
</evidence>
<accession>A0A5J5FYS5</accession>
<dbReference type="SMART" id="SM00062">
    <property type="entry name" value="PBPb"/>
    <property type="match status" value="1"/>
</dbReference>
<protein>
    <submittedName>
        <fullName evidence="5">Amino acid ABC transporter substrate-binding protein</fullName>
    </submittedName>
</protein>
<name>A0A5J5FYS5_9GAMM</name>
<proteinExistence type="inferred from homology"/>
<dbReference type="EMBL" id="VYKJ01000006">
    <property type="protein sequence ID" value="KAA8999380.1"/>
    <property type="molecule type" value="Genomic_DNA"/>
</dbReference>
<feature type="domain" description="Solute-binding protein family 3/N-terminal" evidence="4">
    <location>
        <begin position="43"/>
        <end position="274"/>
    </location>
</feature>
<keyword evidence="3" id="KW-0732">Signal</keyword>
<evidence type="ECO:0000256" key="1">
    <source>
        <dbReference type="ARBA" id="ARBA00010333"/>
    </source>
</evidence>
<dbReference type="PANTHER" id="PTHR30085">
    <property type="entry name" value="AMINO ACID ABC TRANSPORTER PERMEASE"/>
    <property type="match status" value="1"/>
</dbReference>
<keyword evidence="2" id="KW-0813">Transport</keyword>
<dbReference type="Proteomes" id="UP000335415">
    <property type="component" value="Unassembled WGS sequence"/>
</dbReference>
<keyword evidence="6" id="KW-1185">Reference proteome</keyword>
<evidence type="ECO:0000256" key="3">
    <source>
        <dbReference type="ARBA" id="ARBA00022729"/>
    </source>
</evidence>
<dbReference type="InterPro" id="IPR051455">
    <property type="entry name" value="Bact_solute-bind_prot3"/>
</dbReference>
<reference evidence="5 6" key="1">
    <citation type="submission" date="2019-09" db="EMBL/GenBank/DDBJ databases">
        <authorList>
            <person name="Li Y."/>
        </authorList>
    </citation>
    <scope>NUCLEOTIDE SEQUENCE [LARGE SCALE GENOMIC DNA]</scope>
    <source>
        <strain evidence="5 6">L3-3HA</strain>
    </source>
</reference>
<dbReference type="CDD" id="cd13688">
    <property type="entry name" value="PBP2_GltI_DEBP"/>
    <property type="match status" value="1"/>
</dbReference>
<organism evidence="5 6">
    <name type="scientific">Affinibrenneria salicis</name>
    <dbReference type="NCBI Taxonomy" id="2590031"/>
    <lineage>
        <taxon>Bacteria</taxon>
        <taxon>Pseudomonadati</taxon>
        <taxon>Pseudomonadota</taxon>
        <taxon>Gammaproteobacteria</taxon>
        <taxon>Enterobacterales</taxon>
        <taxon>Pectobacteriaceae</taxon>
        <taxon>Affinibrenneria</taxon>
    </lineage>
</organism>
<dbReference type="GO" id="GO:0006865">
    <property type="term" value="P:amino acid transport"/>
    <property type="evidence" value="ECO:0007669"/>
    <property type="project" value="TreeGrafter"/>
</dbReference>
<sequence>MGNGHYGKRWRQLLVILFIVVAGNDARLAAAVPTLERIRQTGTLRVGYGNTPPFSWRGPDAVTGYSIELCQRVAESIRRRMGLEKINIDYVFRTAANRVQLLDNGEIDIECVASTNTEERRRNVSFSIGYFLVNTRYISLRKNQLRTLEDLRGRSVSIVLGTNNVAQINQVNREKKLNLSVVATDTLQQAFDMVTQEQVSAFAMDDILLHALRARATHPQDYVISDETLDTETEYGFMMRRDDEAFRNAVNDALRQIYHSNEIHQIYARWFTQPLPGSQITLHFPMSENLRRLFNTTSSGAPP</sequence>
<gene>
    <name evidence="5" type="ORF">FJU30_13665</name>
</gene>
<dbReference type="GO" id="GO:0005576">
    <property type="term" value="C:extracellular region"/>
    <property type="evidence" value="ECO:0007669"/>
    <property type="project" value="TreeGrafter"/>
</dbReference>
<dbReference type="Pfam" id="PF00497">
    <property type="entry name" value="SBP_bac_3"/>
    <property type="match status" value="1"/>
</dbReference>
<dbReference type="AlphaFoldDB" id="A0A5J5FYS5"/>